<dbReference type="Gene3D" id="3.10.450.50">
    <property type="match status" value="1"/>
</dbReference>
<dbReference type="Pfam" id="PF14534">
    <property type="entry name" value="DUF4440"/>
    <property type="match status" value="1"/>
</dbReference>
<dbReference type="InterPro" id="IPR027843">
    <property type="entry name" value="DUF4440"/>
</dbReference>
<proteinExistence type="predicted"/>
<dbReference type="Proteomes" id="UP000469385">
    <property type="component" value="Unassembled WGS sequence"/>
</dbReference>
<evidence type="ECO:0000313" key="2">
    <source>
        <dbReference type="EMBL" id="MVQ32108.1"/>
    </source>
</evidence>
<keyword evidence="3" id="KW-1185">Reference proteome</keyword>
<comment type="caution">
    <text evidence="2">The sequence shown here is derived from an EMBL/GenBank/DDBJ whole genome shotgun (WGS) entry which is preliminary data.</text>
</comment>
<dbReference type="RefSeq" id="WP_157400097.1">
    <property type="nucleotide sequence ID" value="NZ_WSEL01000009.1"/>
</dbReference>
<dbReference type="AlphaFoldDB" id="A0A6N8IZA8"/>
<reference evidence="2 3" key="1">
    <citation type="submission" date="2019-12" db="EMBL/GenBank/DDBJ databases">
        <authorList>
            <person name="Huq M.A."/>
        </authorList>
    </citation>
    <scope>NUCLEOTIDE SEQUENCE [LARGE SCALE GENOMIC DNA]</scope>
    <source>
        <strain evidence="2 3">MAH-25</strain>
    </source>
</reference>
<dbReference type="SUPFAM" id="SSF54427">
    <property type="entry name" value="NTF2-like"/>
    <property type="match status" value="1"/>
</dbReference>
<sequence length="117" mass="13262">MNDATRLPPDLQAAMRARDEAFYAVDPAQWGKYTAAQFTTVQQNGNFYTRADRIENLKTQKQRPYVPREREQFEIQGDVVVTRFFSGGLWVVEVWKRVDGAWASVMSQATTASATGP</sequence>
<feature type="domain" description="DUF4440" evidence="1">
    <location>
        <begin position="12"/>
        <end position="102"/>
    </location>
</feature>
<dbReference type="InterPro" id="IPR032710">
    <property type="entry name" value="NTF2-like_dom_sf"/>
</dbReference>
<organism evidence="2 3">
    <name type="scientific">Ramlibacter pinisoli</name>
    <dbReference type="NCBI Taxonomy" id="2682844"/>
    <lineage>
        <taxon>Bacteria</taxon>
        <taxon>Pseudomonadati</taxon>
        <taxon>Pseudomonadota</taxon>
        <taxon>Betaproteobacteria</taxon>
        <taxon>Burkholderiales</taxon>
        <taxon>Comamonadaceae</taxon>
        <taxon>Ramlibacter</taxon>
    </lineage>
</organism>
<dbReference type="EMBL" id="WSEL01000009">
    <property type="protein sequence ID" value="MVQ32108.1"/>
    <property type="molecule type" value="Genomic_DNA"/>
</dbReference>
<accession>A0A6N8IZA8</accession>
<protein>
    <submittedName>
        <fullName evidence="2">Nuclear transport factor 2 family protein</fullName>
    </submittedName>
</protein>
<evidence type="ECO:0000313" key="3">
    <source>
        <dbReference type="Proteomes" id="UP000469385"/>
    </source>
</evidence>
<name>A0A6N8IZA8_9BURK</name>
<gene>
    <name evidence="2" type="ORF">GON04_21795</name>
</gene>
<evidence type="ECO:0000259" key="1">
    <source>
        <dbReference type="Pfam" id="PF14534"/>
    </source>
</evidence>